<dbReference type="GO" id="GO:0006313">
    <property type="term" value="P:DNA transposition"/>
    <property type="evidence" value="ECO:0007669"/>
    <property type="project" value="InterPro"/>
</dbReference>
<evidence type="ECO:0000313" key="2">
    <source>
        <dbReference type="EMBL" id="MBB4902803.1"/>
    </source>
</evidence>
<name>A0A7W7VA66_9ACTN</name>
<proteinExistence type="predicted"/>
<evidence type="ECO:0000313" key="3">
    <source>
        <dbReference type="Proteomes" id="UP000579523"/>
    </source>
</evidence>
<sequence>MSDTCVALFSPFIPCGVWEAVYPFEGLLRNRSEVTVDIVHGDTQGQSLPVLGLAHMLGVELLPRIRSWKDLTFCRPGATAKYRHIDPLFGDPERDVIDWRLTENHRQDLMRVVLPIREGRLSPAALLRRLGNGSKRNRVSQAYRELGRVMRTIVLLRFLSEPEPRESIQSMTNEVEAFHRFGNWLMFASDVLQDNDPDHQEKTIKSNELPANRLTFHTAVDITSRTRRFGTWHLDMEPPENEAAGRLRRAA</sequence>
<keyword evidence="3" id="KW-1185">Reference proteome</keyword>
<protein>
    <submittedName>
        <fullName evidence="2">TnpA family transposase</fullName>
    </submittedName>
</protein>
<dbReference type="GO" id="GO:0004803">
    <property type="term" value="F:transposase activity"/>
    <property type="evidence" value="ECO:0007669"/>
    <property type="project" value="InterPro"/>
</dbReference>
<evidence type="ECO:0000259" key="1">
    <source>
        <dbReference type="Pfam" id="PF01526"/>
    </source>
</evidence>
<accession>A0A7W7VA66</accession>
<organism evidence="2 3">
    <name type="scientific">Streptomyces griseomycini</name>
    <dbReference type="NCBI Taxonomy" id="66895"/>
    <lineage>
        <taxon>Bacteria</taxon>
        <taxon>Bacillati</taxon>
        <taxon>Actinomycetota</taxon>
        <taxon>Actinomycetes</taxon>
        <taxon>Kitasatosporales</taxon>
        <taxon>Streptomycetaceae</taxon>
        <taxon>Streptomyces</taxon>
    </lineage>
</organism>
<comment type="caution">
    <text evidence="2">The sequence shown here is derived from an EMBL/GenBank/DDBJ whole genome shotgun (WGS) entry which is preliminary data.</text>
</comment>
<dbReference type="EMBL" id="JACHJI010000019">
    <property type="protein sequence ID" value="MBB4902803.1"/>
    <property type="molecule type" value="Genomic_DNA"/>
</dbReference>
<dbReference type="InterPro" id="IPR002513">
    <property type="entry name" value="Tn3_Tnp_DDE_dom"/>
</dbReference>
<feature type="domain" description="Tn3 transposase DDE" evidence="1">
    <location>
        <begin position="2"/>
        <end position="228"/>
    </location>
</feature>
<dbReference type="Proteomes" id="UP000579523">
    <property type="component" value="Unassembled WGS sequence"/>
</dbReference>
<gene>
    <name evidence="2" type="ORF">FHS37_006900</name>
</gene>
<dbReference type="AlphaFoldDB" id="A0A7W7VA66"/>
<dbReference type="Pfam" id="PF01526">
    <property type="entry name" value="DDE_Tnp_Tn3"/>
    <property type="match status" value="1"/>
</dbReference>
<reference evidence="2 3" key="1">
    <citation type="submission" date="2020-08" db="EMBL/GenBank/DDBJ databases">
        <title>Genomic Encyclopedia of Type Strains, Phase III (KMG-III): the genomes of soil and plant-associated and newly described type strains.</title>
        <authorList>
            <person name="Whitman W."/>
        </authorList>
    </citation>
    <scope>NUCLEOTIDE SEQUENCE [LARGE SCALE GENOMIC DNA]</scope>
    <source>
        <strain evidence="2 3">CECT 3273</strain>
    </source>
</reference>